<comment type="caution">
    <text evidence="5">The sequence shown here is derived from an EMBL/GenBank/DDBJ whole genome shotgun (WGS) entry which is preliminary data.</text>
</comment>
<protein>
    <submittedName>
        <fullName evidence="5">Type IV pilus assembly protein PilY1</fullName>
    </submittedName>
</protein>
<reference evidence="5 6" key="1">
    <citation type="submission" date="2019-03" db="EMBL/GenBank/DDBJ databases">
        <title>Genomic Encyclopedia of Type Strains, Phase IV (KMG-IV): sequencing the most valuable type-strain genomes for metagenomic binning, comparative biology and taxonomic classification.</title>
        <authorList>
            <person name="Goeker M."/>
        </authorList>
    </citation>
    <scope>NUCLEOTIDE SEQUENCE [LARGE SCALE GENOMIC DNA]</scope>
    <source>
        <strain evidence="5 6">DSM 25488</strain>
    </source>
</reference>
<evidence type="ECO:0000256" key="1">
    <source>
        <dbReference type="ARBA" id="ARBA00022723"/>
    </source>
</evidence>
<dbReference type="OrthoDB" id="7156875at2"/>
<evidence type="ECO:0000313" key="5">
    <source>
        <dbReference type="EMBL" id="TDR18421.1"/>
    </source>
</evidence>
<feature type="signal peptide" evidence="3">
    <location>
        <begin position="1"/>
        <end position="25"/>
    </location>
</feature>
<organism evidence="5 6">
    <name type="scientific">Marinicella litoralis</name>
    <dbReference type="NCBI Taxonomy" id="644220"/>
    <lineage>
        <taxon>Bacteria</taxon>
        <taxon>Pseudomonadati</taxon>
        <taxon>Pseudomonadota</taxon>
        <taxon>Gammaproteobacteria</taxon>
        <taxon>Lysobacterales</taxon>
        <taxon>Marinicellaceae</taxon>
        <taxon>Marinicella</taxon>
    </lineage>
</organism>
<evidence type="ECO:0000256" key="3">
    <source>
        <dbReference type="SAM" id="SignalP"/>
    </source>
</evidence>
<gene>
    <name evidence="5" type="ORF">C8D91_2341</name>
</gene>
<proteinExistence type="predicted"/>
<dbReference type="Proteomes" id="UP000295724">
    <property type="component" value="Unassembled WGS sequence"/>
</dbReference>
<accession>A0A4V6PXU7</accession>
<keyword evidence="3" id="KW-0732">Signal</keyword>
<keyword evidence="6" id="KW-1185">Reference proteome</keyword>
<evidence type="ECO:0000313" key="6">
    <source>
        <dbReference type="Proteomes" id="UP000295724"/>
    </source>
</evidence>
<feature type="domain" description="PilY1 beta-propeller" evidence="4">
    <location>
        <begin position="710"/>
        <end position="1063"/>
    </location>
</feature>
<dbReference type="GO" id="GO:0046872">
    <property type="term" value="F:metal ion binding"/>
    <property type="evidence" value="ECO:0007669"/>
    <property type="project" value="UniProtKB-KW"/>
</dbReference>
<keyword evidence="1" id="KW-0479">Metal-binding</keyword>
<feature type="chain" id="PRO_5020209602" evidence="3">
    <location>
        <begin position="26"/>
        <end position="1213"/>
    </location>
</feature>
<dbReference type="EMBL" id="SNZB01000005">
    <property type="protein sequence ID" value="TDR18421.1"/>
    <property type="molecule type" value="Genomic_DNA"/>
</dbReference>
<evidence type="ECO:0000256" key="2">
    <source>
        <dbReference type="ARBA" id="ARBA00022837"/>
    </source>
</evidence>
<dbReference type="RefSeq" id="WP_099019581.1">
    <property type="nucleotide sequence ID" value="NZ_NIHB01000003.1"/>
</dbReference>
<dbReference type="Pfam" id="PF05567">
    <property type="entry name" value="T4P_PilY1"/>
    <property type="match status" value="1"/>
</dbReference>
<sequence>MKNSTIQLIMIALIVMISGSKQANASLLQLTHDPLFLNQSVPPALAVTFDDSGSMAWGFMGRYYGYDTKQFADPSLNKVYYNPSIVYRPPIGADGVEFPQSSFTNAKIDGFDDRTSAPRVNLSTNFIPIAYYYYYSDGDYSLRFAKIPDTPGVDDVSTGQFNDRYPDEDDRGDSGRAAFYYNGNTRVDVPVSQQDNFANWYTYYSNRLKMGKTAVSRAFATFGPNFKIAWQQLNRNTTFPDMNSFELTHRQNFFNWLFAVPSNGGTPLRNAFYRAGRLFEDADSYQSDSFNANITCQQNFHIALSDGEWNGAFAQIINQDESTSTSGLSGDTDNLYTGYSGTGEQKIYPKSESGTTLSDIAFHFWSRDLMTAPYYKNNVKRYKGDFTKADGTAIAFTGDDEWDNPAFMWNPKNDPAYWQHLVTYNVGMGLEASRVVDYVAAEAANNDADPNNDFTPACDYIAGLSAKEAVYRGLRTGECDWPNATNGANKIDDVWHASINSRGDFFSANDPQELTEALNAVVNNILERLSRGSTSSVSSGVVTSSTKAYTPGFDSSNWTGNLFSRPLNSDGTFGEIEWDLSCELTGGHCPATDESVPKQNNRRVFTMNTNTGNRVRFRDTLSNNNVLGRFNESTEEIRTRLNVTTVDLIKYLLGDQSKEIKNNGALRNRASVLSDIVHSSPLVQLGPSATYDDTRWSDGSLEEQAATAGVTYEKYKIDNQNRLNLTYIGSNSGMLHAVNIEEGGAQGNERWAYIPSKAFENLYKLADPLFSHWSYVDNTPVIGDAFFDSQWNTVLVSGMRYGGQAFFALNVSDTSATRPDLMWEFSDEDDADMGFSYGKASIARIASTGDWVAFIPNGYNNSQKDYPGLPDDHEKNIIGDGSAVLYVVRLSDGELLAKLDTNVGTPETPNGMAPAMPVVSRFKQGTGAKSATYNEDGANLAYAGDLYGNVWRFDLSSSNPADWEASSNIELVVEAQGVKEQPITIQPRVLDFPGPDKSTERDSMVLFATGKYIEIPDRSINLAADQYVVGLLDGIDGTTVTRIDSTGLKEQTMTTNNNLRTFNSYNTVDYSVSDTLGWKFRLPQQGERVANPMALFGREFLLVTSTVTAGEDPCEAGGVSWLLAFDPMTGYKPGFGDLFEAIEVTDDNGTPVTTVSLGSGIRIDDLIIGSPPIVENQGGGNSSIIVEGADTTTVIGLSKFTWRRRAWKNILTE</sequence>
<name>A0A4V6PXU7_9GAMM</name>
<evidence type="ECO:0000259" key="4">
    <source>
        <dbReference type="Pfam" id="PF05567"/>
    </source>
</evidence>
<keyword evidence="2" id="KW-0106">Calcium</keyword>
<dbReference type="InterPro" id="IPR008707">
    <property type="entry name" value="B-propeller_PilY1"/>
</dbReference>
<dbReference type="AlphaFoldDB" id="A0A4V6PXU7"/>